<name>A0ABV0XVX2_9TELE</name>
<comment type="caution">
    <text evidence="1">The sequence shown here is derived from an EMBL/GenBank/DDBJ whole genome shotgun (WGS) entry which is preliminary data.</text>
</comment>
<protein>
    <submittedName>
        <fullName evidence="1">Uncharacterized protein</fullName>
    </submittedName>
</protein>
<sequence>MGLSVTHQEPGSEAQTCCTEVLKGKYKDYLHMAVSKNTQQWCNPGHVTVKCRLCSPNIELLTRQPVIKKTVRRWSQEAEKPCEVVLRLQTGMQPHRTSMP</sequence>
<reference evidence="1 2" key="1">
    <citation type="submission" date="2021-06" db="EMBL/GenBank/DDBJ databases">
        <authorList>
            <person name="Palmer J.M."/>
        </authorList>
    </citation>
    <scope>NUCLEOTIDE SEQUENCE [LARGE SCALE GENOMIC DNA]</scope>
    <source>
        <strain evidence="1 2">AS_MEX2019</strain>
        <tissue evidence="1">Muscle</tissue>
    </source>
</reference>
<evidence type="ECO:0000313" key="1">
    <source>
        <dbReference type="EMBL" id="MEQ2285611.1"/>
    </source>
</evidence>
<organism evidence="1 2">
    <name type="scientific">Ameca splendens</name>
    <dbReference type="NCBI Taxonomy" id="208324"/>
    <lineage>
        <taxon>Eukaryota</taxon>
        <taxon>Metazoa</taxon>
        <taxon>Chordata</taxon>
        <taxon>Craniata</taxon>
        <taxon>Vertebrata</taxon>
        <taxon>Euteleostomi</taxon>
        <taxon>Actinopterygii</taxon>
        <taxon>Neopterygii</taxon>
        <taxon>Teleostei</taxon>
        <taxon>Neoteleostei</taxon>
        <taxon>Acanthomorphata</taxon>
        <taxon>Ovalentaria</taxon>
        <taxon>Atherinomorphae</taxon>
        <taxon>Cyprinodontiformes</taxon>
        <taxon>Goodeidae</taxon>
        <taxon>Ameca</taxon>
    </lineage>
</organism>
<keyword evidence="2" id="KW-1185">Reference proteome</keyword>
<dbReference type="EMBL" id="JAHRIP010014048">
    <property type="protein sequence ID" value="MEQ2285611.1"/>
    <property type="molecule type" value="Genomic_DNA"/>
</dbReference>
<dbReference type="Proteomes" id="UP001469553">
    <property type="component" value="Unassembled WGS sequence"/>
</dbReference>
<proteinExistence type="predicted"/>
<gene>
    <name evidence="1" type="ORF">AMECASPLE_033746</name>
</gene>
<evidence type="ECO:0000313" key="2">
    <source>
        <dbReference type="Proteomes" id="UP001469553"/>
    </source>
</evidence>
<accession>A0ABV0XVX2</accession>